<feature type="transmembrane region" description="Helical" evidence="4">
    <location>
        <begin position="351"/>
        <end position="374"/>
    </location>
</feature>
<proteinExistence type="predicted"/>
<dbReference type="InterPro" id="IPR011701">
    <property type="entry name" value="MFS"/>
</dbReference>
<evidence type="ECO:0000313" key="6">
    <source>
        <dbReference type="EMBL" id="EAR60202.1"/>
    </source>
</evidence>
<dbReference type="RefSeq" id="WP_007020043.1">
    <property type="nucleotide sequence ID" value="NZ_CH724125.1"/>
</dbReference>
<dbReference type="PROSITE" id="PS50850">
    <property type="entry name" value="MFS"/>
    <property type="match status" value="1"/>
</dbReference>
<dbReference type="InterPro" id="IPR047200">
    <property type="entry name" value="MFS_YcaD-like"/>
</dbReference>
<feature type="transmembrane region" description="Helical" evidence="4">
    <location>
        <begin position="94"/>
        <end position="119"/>
    </location>
</feature>
<feature type="transmembrane region" description="Helical" evidence="4">
    <location>
        <begin position="290"/>
        <end position="311"/>
    </location>
</feature>
<comment type="caution">
    <text evidence="6">The sequence shown here is derived from an EMBL/GenBank/DDBJ whole genome shotgun (WGS) entry which is preliminary data.</text>
</comment>
<reference evidence="6 7" key="1">
    <citation type="submission" date="2006-02" db="EMBL/GenBank/DDBJ databases">
        <authorList>
            <person name="Pinhassi J."/>
            <person name="Pedros-Alio C."/>
            <person name="Ferriera S."/>
            <person name="Johnson J."/>
            <person name="Kravitz S."/>
            <person name="Halpern A."/>
            <person name="Remington K."/>
            <person name="Beeson K."/>
            <person name="Tran B."/>
            <person name="Rogers Y.-H."/>
            <person name="Friedman R."/>
            <person name="Venter J.C."/>
        </authorList>
    </citation>
    <scope>NUCLEOTIDE SEQUENCE [LARGE SCALE GENOMIC DNA]</scope>
    <source>
        <strain evidence="6 7">MED92</strain>
    </source>
</reference>
<dbReference type="SUPFAM" id="SSF103473">
    <property type="entry name" value="MFS general substrate transporter"/>
    <property type="match status" value="1"/>
</dbReference>
<dbReference type="Gene3D" id="1.20.1250.20">
    <property type="entry name" value="MFS general substrate transporter like domains"/>
    <property type="match status" value="2"/>
</dbReference>
<keyword evidence="3 4" id="KW-0472">Membrane</keyword>
<feature type="transmembrane region" description="Helical" evidence="4">
    <location>
        <begin position="233"/>
        <end position="253"/>
    </location>
</feature>
<dbReference type="AlphaFoldDB" id="A0A7U8GRH6"/>
<feature type="transmembrane region" description="Helical" evidence="4">
    <location>
        <begin position="71"/>
        <end position="88"/>
    </location>
</feature>
<dbReference type="OrthoDB" id="9810614at2"/>
<evidence type="ECO:0000259" key="5">
    <source>
        <dbReference type="PROSITE" id="PS50850"/>
    </source>
</evidence>
<evidence type="ECO:0000256" key="3">
    <source>
        <dbReference type="ARBA" id="ARBA00023136"/>
    </source>
</evidence>
<name>A0A7U8GRH6_NEPCE</name>
<dbReference type="PANTHER" id="PTHR23521:SF3">
    <property type="entry name" value="MFS TRANSPORTER"/>
    <property type="match status" value="1"/>
</dbReference>
<protein>
    <submittedName>
        <fullName evidence="6">Major facilitator family transporter</fullName>
    </submittedName>
</protein>
<dbReference type="InterPro" id="IPR036259">
    <property type="entry name" value="MFS_trans_sf"/>
</dbReference>
<dbReference type="GO" id="GO:0022857">
    <property type="term" value="F:transmembrane transporter activity"/>
    <property type="evidence" value="ECO:0007669"/>
    <property type="project" value="InterPro"/>
</dbReference>
<feature type="transmembrane region" description="Helical" evidence="4">
    <location>
        <begin position="323"/>
        <end position="345"/>
    </location>
</feature>
<keyword evidence="2 4" id="KW-1133">Transmembrane helix</keyword>
<feature type="domain" description="Major facilitator superfamily (MFS) profile" evidence="5">
    <location>
        <begin position="7"/>
        <end position="380"/>
    </location>
</feature>
<dbReference type="PROSITE" id="PS51257">
    <property type="entry name" value="PROKAR_LIPOPROTEIN"/>
    <property type="match status" value="1"/>
</dbReference>
<dbReference type="InterPro" id="IPR020846">
    <property type="entry name" value="MFS_dom"/>
</dbReference>
<keyword evidence="1 4" id="KW-0812">Transmembrane</keyword>
<dbReference type="CDD" id="cd17477">
    <property type="entry name" value="MFS_YcaD_like"/>
    <property type="match status" value="1"/>
</dbReference>
<dbReference type="Pfam" id="PF07690">
    <property type="entry name" value="MFS_1"/>
    <property type="match status" value="1"/>
</dbReference>
<feature type="transmembrane region" description="Helical" evidence="4">
    <location>
        <begin position="161"/>
        <end position="178"/>
    </location>
</feature>
<feature type="transmembrane region" description="Helical" evidence="4">
    <location>
        <begin position="42"/>
        <end position="59"/>
    </location>
</feature>
<feature type="transmembrane region" description="Helical" evidence="4">
    <location>
        <begin position="199"/>
        <end position="221"/>
    </location>
</feature>
<sequence>MRATLFSLISLFISCFILLTANGLINVLMPVRMALEEFDTDSIGFVQSLYFVGVLVGAIYSKKLIIRAGHIRMFAGCVSIGAVSILICSLHEDIYLWGCMRMVLGFCNASAFSAMESWLSDRTTPSNRGRVLAVYNATMLAGLFAGQFFMNLAEPEESKLFVIGGILLCLAVIPIALSKHKGPRIEEAKSISLLALYRISPLGVVSCLVAGSIYAAIFNLLPVFANENSIVDFQLSLYMGVAILGAFLLQFPVGFLSDKYDRRTVLFSLLSVSAVSCVAATWFAEMENLTGLFITTALSCGIIACTYPLSLSETFDKLEKDQLVAAMGCMVLAFAFGGVVGPYSASLVMEWVGSAGLFYCLAVTQLLLAVFVIYRIKMRPALPVEEQTHFVMQGGAVTGAVVEMAPEESRITSDS</sequence>
<dbReference type="GO" id="GO:0005886">
    <property type="term" value="C:plasma membrane"/>
    <property type="evidence" value="ECO:0007669"/>
    <property type="project" value="TreeGrafter"/>
</dbReference>
<evidence type="ECO:0000256" key="1">
    <source>
        <dbReference type="ARBA" id="ARBA00022692"/>
    </source>
</evidence>
<dbReference type="EMBL" id="AAOW01000022">
    <property type="protein sequence ID" value="EAR60202.1"/>
    <property type="molecule type" value="Genomic_DNA"/>
</dbReference>
<evidence type="ECO:0000313" key="7">
    <source>
        <dbReference type="Proteomes" id="UP000002171"/>
    </source>
</evidence>
<organism evidence="6 7">
    <name type="scientific">Neptuniibacter caesariensis</name>
    <dbReference type="NCBI Taxonomy" id="207954"/>
    <lineage>
        <taxon>Bacteria</taxon>
        <taxon>Pseudomonadati</taxon>
        <taxon>Pseudomonadota</taxon>
        <taxon>Gammaproteobacteria</taxon>
        <taxon>Oceanospirillales</taxon>
        <taxon>Oceanospirillaceae</taxon>
        <taxon>Neptuniibacter</taxon>
    </lineage>
</organism>
<feature type="transmembrane region" description="Helical" evidence="4">
    <location>
        <begin position="131"/>
        <end position="149"/>
    </location>
</feature>
<accession>A0A7U8GRH6</accession>
<dbReference type="PANTHER" id="PTHR23521">
    <property type="entry name" value="TRANSPORTER MFS SUPERFAMILY"/>
    <property type="match status" value="1"/>
</dbReference>
<evidence type="ECO:0000256" key="4">
    <source>
        <dbReference type="SAM" id="Phobius"/>
    </source>
</evidence>
<dbReference type="Proteomes" id="UP000002171">
    <property type="component" value="Unassembled WGS sequence"/>
</dbReference>
<gene>
    <name evidence="6" type="ORF">MED92_11884</name>
</gene>
<evidence type="ECO:0000256" key="2">
    <source>
        <dbReference type="ARBA" id="ARBA00022989"/>
    </source>
</evidence>
<feature type="transmembrane region" description="Helical" evidence="4">
    <location>
        <begin position="265"/>
        <end position="284"/>
    </location>
</feature>
<keyword evidence="7" id="KW-1185">Reference proteome</keyword>